<evidence type="ECO:0000313" key="1">
    <source>
        <dbReference type="EMBL" id="RAW50787.1"/>
    </source>
</evidence>
<gene>
    <name evidence="1" type="ORF">C4N27_05025</name>
</gene>
<protein>
    <submittedName>
        <fullName evidence="1">Uncharacterized protein</fullName>
    </submittedName>
</protein>
<accession>A0AAX1QIE8</accession>
<organism evidence="1 2">
    <name type="scientific">Faecalibacterium prausnitzii</name>
    <dbReference type="NCBI Taxonomy" id="853"/>
    <lineage>
        <taxon>Bacteria</taxon>
        <taxon>Bacillati</taxon>
        <taxon>Bacillota</taxon>
        <taxon>Clostridia</taxon>
        <taxon>Eubacteriales</taxon>
        <taxon>Oscillospiraceae</taxon>
        <taxon>Faecalibacterium</taxon>
    </lineage>
</organism>
<evidence type="ECO:0000313" key="2">
    <source>
        <dbReference type="Proteomes" id="UP000250997"/>
    </source>
</evidence>
<dbReference type="Proteomes" id="UP000250997">
    <property type="component" value="Unassembled WGS sequence"/>
</dbReference>
<proteinExistence type="predicted"/>
<dbReference type="EMBL" id="PRLA01000003">
    <property type="protein sequence ID" value="RAW50787.1"/>
    <property type="molecule type" value="Genomic_DNA"/>
</dbReference>
<sequence>MHGKLLFGKIVAMPDSRWKLISIRTLCGEGNLDAEKTGVVVTISIYALGEEDVLVTPLRTAI</sequence>
<comment type="caution">
    <text evidence="1">The sequence shown here is derived from an EMBL/GenBank/DDBJ whole genome shotgun (WGS) entry which is preliminary data.</text>
</comment>
<reference evidence="1 2" key="1">
    <citation type="submission" date="2018-02" db="EMBL/GenBank/DDBJ databases">
        <title>Complete genome sequencing of Faecalibacterium prausnitzii strains isolated from the human gut.</title>
        <authorList>
            <person name="Fitzgerald B.C."/>
            <person name="Shkoporov A.N."/>
            <person name="Ross P.R."/>
            <person name="Hill C."/>
        </authorList>
    </citation>
    <scope>NUCLEOTIDE SEQUENCE [LARGE SCALE GENOMIC DNA]</scope>
    <source>
        <strain evidence="1 2">APC942/18-1</strain>
    </source>
</reference>
<dbReference type="AlphaFoldDB" id="A0AAX1QIE8"/>
<name>A0AAX1QIE8_9FIRM</name>